<keyword evidence="2" id="KW-0677">Repeat</keyword>
<evidence type="ECO:0000256" key="5">
    <source>
        <dbReference type="ARBA" id="ARBA00064040"/>
    </source>
</evidence>
<sequence length="245" mass="27374">MVADKPTDEQIQLLRAFVEICRRNPETLHVPELQFYRQYLESLGARIPPAGQSAAQAAEEESMEEDVESDLELDNTGVIEPDESTDLPCGDETIEVSEEMLEQSDDKRRAAVEASNKGDLEGALKLYTEAICLNPGSALLHAKRAGILVSMKRPMAAIRDCDKAIALNPNVAPPYKYRGWANRLVGRWEEAHHDLCLASKLDCDEEVFQWLKEVEPNVSLYCVHSFTVLNDWGRISHSPLAIAKV</sequence>
<dbReference type="GO" id="GO:0005634">
    <property type="term" value="C:nucleus"/>
    <property type="evidence" value="ECO:0007669"/>
    <property type="project" value="UniProtKB-ARBA"/>
</dbReference>
<organism evidence="7 8">
    <name type="scientific">Trichuris muris</name>
    <name type="common">Mouse whipworm</name>
    <dbReference type="NCBI Taxonomy" id="70415"/>
    <lineage>
        <taxon>Eukaryota</taxon>
        <taxon>Metazoa</taxon>
        <taxon>Ecdysozoa</taxon>
        <taxon>Nematoda</taxon>
        <taxon>Enoplea</taxon>
        <taxon>Dorylaimia</taxon>
        <taxon>Trichinellida</taxon>
        <taxon>Trichuridae</taxon>
        <taxon>Trichuris</taxon>
    </lineage>
</organism>
<keyword evidence="3" id="KW-0802">TPR repeat</keyword>
<dbReference type="PANTHER" id="PTHR45883">
    <property type="entry name" value="HSC70-INTERACTING PROTEIN"/>
    <property type="match status" value="1"/>
</dbReference>
<dbReference type="SUPFAM" id="SSF48452">
    <property type="entry name" value="TPR-like"/>
    <property type="match status" value="1"/>
</dbReference>
<dbReference type="Pfam" id="PF18253">
    <property type="entry name" value="HipN"/>
    <property type="match status" value="1"/>
</dbReference>
<comment type="subunit">
    <text evidence="5">Homotetramer. Interacts with Hsc70 as well as DNAJ homologs and Hsp90.</text>
</comment>
<evidence type="ECO:0000256" key="3">
    <source>
        <dbReference type="ARBA" id="ARBA00022803"/>
    </source>
</evidence>
<dbReference type="PANTHER" id="PTHR45883:SF2">
    <property type="entry name" value="HSC70-INTERACTING PROTEIN"/>
    <property type="match status" value="1"/>
</dbReference>
<dbReference type="GO" id="GO:0046983">
    <property type="term" value="F:protein dimerization activity"/>
    <property type="evidence" value="ECO:0007669"/>
    <property type="project" value="InterPro"/>
</dbReference>
<evidence type="ECO:0000313" key="7">
    <source>
        <dbReference type="Proteomes" id="UP000046395"/>
    </source>
</evidence>
<dbReference type="Proteomes" id="UP000046395">
    <property type="component" value="Unassembled WGS sequence"/>
</dbReference>
<dbReference type="GO" id="GO:0030544">
    <property type="term" value="F:Hsp70 protein binding"/>
    <property type="evidence" value="ECO:0007669"/>
    <property type="project" value="TreeGrafter"/>
</dbReference>
<name>A0A5S6QKT3_TRIMR</name>
<evidence type="ECO:0000256" key="4">
    <source>
        <dbReference type="ARBA" id="ARBA00037033"/>
    </source>
</evidence>
<dbReference type="STRING" id="70415.A0A5S6QKT3"/>
<reference evidence="8" key="1">
    <citation type="submission" date="2019-12" db="UniProtKB">
        <authorList>
            <consortium name="WormBaseParasite"/>
        </authorList>
    </citation>
    <scope>IDENTIFICATION</scope>
</reference>
<evidence type="ECO:0000256" key="2">
    <source>
        <dbReference type="ARBA" id="ARBA00022737"/>
    </source>
</evidence>
<dbReference type="FunFam" id="6.10.250.3420:FF:000001">
    <property type="entry name" value="Hsc70-interacting protein-like protein"/>
    <property type="match status" value="1"/>
</dbReference>
<evidence type="ECO:0000259" key="6">
    <source>
        <dbReference type="Pfam" id="PF18253"/>
    </source>
</evidence>
<accession>A0A5S6QKT3</accession>
<keyword evidence="7" id="KW-1185">Reference proteome</keyword>
<dbReference type="GO" id="GO:1902494">
    <property type="term" value="C:catalytic complex"/>
    <property type="evidence" value="ECO:0007669"/>
    <property type="project" value="UniProtKB-ARBA"/>
</dbReference>
<dbReference type="FunFam" id="1.25.40.10:FF:000112">
    <property type="entry name" value="FAM10 family protein"/>
    <property type="match status" value="1"/>
</dbReference>
<dbReference type="InterPro" id="IPR034649">
    <property type="entry name" value="Hip_N"/>
</dbReference>
<dbReference type="SMART" id="SM00028">
    <property type="entry name" value="TPR"/>
    <property type="match status" value="2"/>
</dbReference>
<feature type="domain" description="Hsp70-interacting protein N-terminal" evidence="6">
    <location>
        <begin position="9"/>
        <end position="48"/>
    </location>
</feature>
<dbReference type="AlphaFoldDB" id="A0A5S6QKT3"/>
<evidence type="ECO:0000256" key="1">
    <source>
        <dbReference type="ARBA" id="ARBA00009015"/>
    </source>
</evidence>
<comment type="similarity">
    <text evidence="1">Belongs to the FAM10 family.</text>
</comment>
<protein>
    <submittedName>
        <fullName evidence="8">TPR_REGION domain-containing protein</fullName>
    </submittedName>
</protein>
<dbReference type="Gene3D" id="1.25.40.10">
    <property type="entry name" value="Tetratricopeptide repeat domain"/>
    <property type="match status" value="1"/>
</dbReference>
<dbReference type="WBParaSite" id="TMUE_2000007497.1">
    <property type="protein sequence ID" value="TMUE_2000007497.1"/>
    <property type="gene ID" value="WBGene00291222"/>
</dbReference>
<dbReference type="CDD" id="cd14438">
    <property type="entry name" value="Hip_N"/>
    <property type="match status" value="1"/>
</dbReference>
<dbReference type="Gene3D" id="6.10.250.3420">
    <property type="match status" value="1"/>
</dbReference>
<evidence type="ECO:0000313" key="8">
    <source>
        <dbReference type="WBParaSite" id="TMUE_2000007497.1"/>
    </source>
</evidence>
<comment type="function">
    <text evidence="4">One HIP oligomer binds the ATPase domains of at least two HSC70 molecules dependent on activation of the HSC70 ATPase by HSP40. Stabilizes the ADP state of HSC70 that has a high affinity for substrate protein. Through its own chaperone activity, it may contribute to the interaction of HSC70 with various target proteins.</text>
</comment>
<dbReference type="InterPro" id="IPR019734">
    <property type="entry name" value="TPR_rpt"/>
</dbReference>
<dbReference type="InterPro" id="IPR011990">
    <property type="entry name" value="TPR-like_helical_dom_sf"/>
</dbReference>
<proteinExistence type="inferred from homology"/>